<organism evidence="12 13">
    <name type="scientific">Virgisporangium aliadipatigenens</name>
    <dbReference type="NCBI Taxonomy" id="741659"/>
    <lineage>
        <taxon>Bacteria</taxon>
        <taxon>Bacillati</taxon>
        <taxon>Actinomycetota</taxon>
        <taxon>Actinomycetes</taxon>
        <taxon>Micromonosporales</taxon>
        <taxon>Micromonosporaceae</taxon>
        <taxon>Virgisporangium</taxon>
    </lineage>
</organism>
<dbReference type="GO" id="GO:0000155">
    <property type="term" value="F:phosphorelay sensor kinase activity"/>
    <property type="evidence" value="ECO:0007669"/>
    <property type="project" value="InterPro"/>
</dbReference>
<evidence type="ECO:0000256" key="3">
    <source>
        <dbReference type="ARBA" id="ARBA00022553"/>
    </source>
</evidence>
<comment type="catalytic activity">
    <reaction evidence="1">
        <text>ATP + protein L-histidine = ADP + protein N-phospho-L-histidine.</text>
        <dbReference type="EC" id="2.7.13.3"/>
    </reaction>
</comment>
<evidence type="ECO:0000256" key="7">
    <source>
        <dbReference type="ARBA" id="ARBA00022840"/>
    </source>
</evidence>
<evidence type="ECO:0000259" key="10">
    <source>
        <dbReference type="Pfam" id="PF02518"/>
    </source>
</evidence>
<dbReference type="PANTHER" id="PTHR24421">
    <property type="entry name" value="NITRATE/NITRITE SENSOR PROTEIN NARX-RELATED"/>
    <property type="match status" value="1"/>
</dbReference>
<dbReference type="Proteomes" id="UP000619260">
    <property type="component" value="Unassembled WGS sequence"/>
</dbReference>
<dbReference type="GO" id="GO:0016020">
    <property type="term" value="C:membrane"/>
    <property type="evidence" value="ECO:0007669"/>
    <property type="project" value="InterPro"/>
</dbReference>
<sequence>MRRALAALTLGAFATIGVDLIGAGQRLWPLVPSALFAAAAIAGFQWVARRGRAGAYAYVVVQMLLGFIVFVGARSYVGATLFLVVLVSQSVLLLPWRAAAVVVGVVPFYHVGMAWRDGLREGLGLLAAGLFTAFVTKLLMREQRSRAELAEAHRRLREYAVQAEGLAVVRERNRVARDIHDGLGHSLTVVQMQIKAARAVLAADAARADAVLSKAQSQAETALRDVRRSVGALREPESRAPLPDALRALAEEASAAGVPTGLDVVGEARPLAPAATESLYRAAQEGLTNVRKHAAATRADLTLDYTHAANVRLEVRDDGTGVSDVDGARGGFGLLGIEERTAHAGGTMTLESLPGKGYTLRVEVPG</sequence>
<evidence type="ECO:0000256" key="6">
    <source>
        <dbReference type="ARBA" id="ARBA00022777"/>
    </source>
</evidence>
<dbReference type="InterPro" id="IPR003594">
    <property type="entry name" value="HATPase_dom"/>
</dbReference>
<evidence type="ECO:0000256" key="1">
    <source>
        <dbReference type="ARBA" id="ARBA00000085"/>
    </source>
</evidence>
<evidence type="ECO:0000256" key="2">
    <source>
        <dbReference type="ARBA" id="ARBA00012438"/>
    </source>
</evidence>
<dbReference type="Pfam" id="PF07730">
    <property type="entry name" value="HisKA_3"/>
    <property type="match status" value="1"/>
</dbReference>
<evidence type="ECO:0000259" key="11">
    <source>
        <dbReference type="Pfam" id="PF07730"/>
    </source>
</evidence>
<dbReference type="RefSeq" id="WP_203903720.1">
    <property type="nucleotide sequence ID" value="NZ_BOPF01000034.1"/>
</dbReference>
<dbReference type="AlphaFoldDB" id="A0A8J3YUZ0"/>
<dbReference type="EC" id="2.7.13.3" evidence="2"/>
<keyword evidence="7" id="KW-0067">ATP-binding</keyword>
<feature type="transmembrane region" description="Helical" evidence="9">
    <location>
        <begin position="93"/>
        <end position="111"/>
    </location>
</feature>
<dbReference type="Pfam" id="PF02518">
    <property type="entry name" value="HATPase_c"/>
    <property type="match status" value="1"/>
</dbReference>
<dbReference type="CDD" id="cd16917">
    <property type="entry name" value="HATPase_UhpB-NarQ-NarX-like"/>
    <property type="match status" value="1"/>
</dbReference>
<dbReference type="InterPro" id="IPR036890">
    <property type="entry name" value="HATPase_C_sf"/>
</dbReference>
<comment type="caution">
    <text evidence="12">The sequence shown here is derived from an EMBL/GenBank/DDBJ whole genome shotgun (WGS) entry which is preliminary data.</text>
</comment>
<dbReference type="GO" id="GO:0005524">
    <property type="term" value="F:ATP binding"/>
    <property type="evidence" value="ECO:0007669"/>
    <property type="project" value="UniProtKB-KW"/>
</dbReference>
<dbReference type="SUPFAM" id="SSF55874">
    <property type="entry name" value="ATPase domain of HSP90 chaperone/DNA topoisomerase II/histidine kinase"/>
    <property type="match status" value="1"/>
</dbReference>
<feature type="transmembrane region" description="Helical" evidence="9">
    <location>
        <begin position="27"/>
        <end position="48"/>
    </location>
</feature>
<dbReference type="Gene3D" id="3.30.565.10">
    <property type="entry name" value="Histidine kinase-like ATPase, C-terminal domain"/>
    <property type="match status" value="1"/>
</dbReference>
<keyword evidence="6 12" id="KW-0418">Kinase</keyword>
<evidence type="ECO:0000313" key="13">
    <source>
        <dbReference type="Proteomes" id="UP000619260"/>
    </source>
</evidence>
<evidence type="ECO:0000256" key="8">
    <source>
        <dbReference type="ARBA" id="ARBA00023012"/>
    </source>
</evidence>
<keyword evidence="9" id="KW-0812">Transmembrane</keyword>
<protein>
    <recommendedName>
        <fullName evidence="2">histidine kinase</fullName>
        <ecNumber evidence="2">2.7.13.3</ecNumber>
    </recommendedName>
</protein>
<gene>
    <name evidence="12" type="ORF">Val02_71720</name>
</gene>
<dbReference type="InterPro" id="IPR050482">
    <property type="entry name" value="Sensor_HK_TwoCompSys"/>
</dbReference>
<name>A0A8J3YUZ0_9ACTN</name>
<keyword evidence="13" id="KW-1185">Reference proteome</keyword>
<evidence type="ECO:0000256" key="9">
    <source>
        <dbReference type="SAM" id="Phobius"/>
    </source>
</evidence>
<keyword evidence="3" id="KW-0597">Phosphoprotein</keyword>
<feature type="domain" description="Histidine kinase/HSP90-like ATPase" evidence="10">
    <location>
        <begin position="277"/>
        <end position="365"/>
    </location>
</feature>
<evidence type="ECO:0000313" key="12">
    <source>
        <dbReference type="EMBL" id="GIJ50286.1"/>
    </source>
</evidence>
<keyword evidence="9" id="KW-1133">Transmembrane helix</keyword>
<dbReference type="EMBL" id="BOPF01000034">
    <property type="protein sequence ID" value="GIJ50286.1"/>
    <property type="molecule type" value="Genomic_DNA"/>
</dbReference>
<keyword evidence="4" id="KW-0808">Transferase</keyword>
<feature type="transmembrane region" description="Helical" evidence="9">
    <location>
        <begin position="123"/>
        <end position="140"/>
    </location>
</feature>
<keyword evidence="5" id="KW-0547">Nucleotide-binding</keyword>
<accession>A0A8J3YUZ0</accession>
<dbReference type="GO" id="GO:0046983">
    <property type="term" value="F:protein dimerization activity"/>
    <property type="evidence" value="ECO:0007669"/>
    <property type="project" value="InterPro"/>
</dbReference>
<keyword evidence="8" id="KW-0902">Two-component regulatory system</keyword>
<dbReference type="Gene3D" id="1.20.5.1930">
    <property type="match status" value="1"/>
</dbReference>
<keyword evidence="9" id="KW-0472">Membrane</keyword>
<feature type="domain" description="Signal transduction histidine kinase subgroup 3 dimerisation and phosphoacceptor" evidence="11">
    <location>
        <begin position="171"/>
        <end position="237"/>
    </location>
</feature>
<evidence type="ECO:0000256" key="5">
    <source>
        <dbReference type="ARBA" id="ARBA00022741"/>
    </source>
</evidence>
<dbReference type="PANTHER" id="PTHR24421:SF10">
    <property type="entry name" value="NITRATE_NITRITE SENSOR PROTEIN NARQ"/>
    <property type="match status" value="1"/>
</dbReference>
<reference evidence="12" key="1">
    <citation type="submission" date="2021-01" db="EMBL/GenBank/DDBJ databases">
        <title>Whole genome shotgun sequence of Virgisporangium aliadipatigenens NBRC 105644.</title>
        <authorList>
            <person name="Komaki H."/>
            <person name="Tamura T."/>
        </authorList>
    </citation>
    <scope>NUCLEOTIDE SEQUENCE</scope>
    <source>
        <strain evidence="12">NBRC 105644</strain>
    </source>
</reference>
<proteinExistence type="predicted"/>
<feature type="transmembrane region" description="Helical" evidence="9">
    <location>
        <begin position="55"/>
        <end position="73"/>
    </location>
</feature>
<dbReference type="InterPro" id="IPR011712">
    <property type="entry name" value="Sig_transdc_His_kin_sub3_dim/P"/>
</dbReference>
<evidence type="ECO:0000256" key="4">
    <source>
        <dbReference type="ARBA" id="ARBA00022679"/>
    </source>
</evidence>